<dbReference type="PANTHER" id="PTHR42732:SF1">
    <property type="entry name" value="BETA-MANNOSIDASE"/>
    <property type="match status" value="1"/>
</dbReference>
<evidence type="ECO:0000256" key="2">
    <source>
        <dbReference type="ARBA" id="ARBA00022801"/>
    </source>
</evidence>
<dbReference type="InterPro" id="IPR032311">
    <property type="entry name" value="DUF4982"/>
</dbReference>
<evidence type="ECO:0000256" key="3">
    <source>
        <dbReference type="ARBA" id="ARBA00023295"/>
    </source>
</evidence>
<evidence type="ECO:0000313" key="9">
    <source>
        <dbReference type="EMBL" id="SCP98833.1"/>
    </source>
</evidence>
<dbReference type="InterPro" id="IPR040605">
    <property type="entry name" value="Glyco_hydro2_dom5"/>
</dbReference>
<dbReference type="Proteomes" id="UP000199315">
    <property type="component" value="Unassembled WGS sequence"/>
</dbReference>
<proteinExistence type="inferred from homology"/>
<name>A0A1D3TX09_9FIRM</name>
<keyword evidence="3" id="KW-0326">Glycosidase</keyword>
<dbReference type="Gene3D" id="2.60.40.10">
    <property type="entry name" value="Immunoglobulins"/>
    <property type="match status" value="3"/>
</dbReference>
<dbReference type="Gene3D" id="2.60.120.260">
    <property type="entry name" value="Galactose-binding domain-like"/>
    <property type="match status" value="1"/>
</dbReference>
<dbReference type="Pfam" id="PF16355">
    <property type="entry name" value="DUF4982"/>
    <property type="match status" value="1"/>
</dbReference>
<dbReference type="EMBL" id="FMKA01000027">
    <property type="protein sequence ID" value="SCP98833.1"/>
    <property type="molecule type" value="Genomic_DNA"/>
</dbReference>
<dbReference type="InterPro" id="IPR051913">
    <property type="entry name" value="GH2_Domain-Containing"/>
</dbReference>
<dbReference type="Pfam" id="PF18565">
    <property type="entry name" value="Glyco_hydro2_C5"/>
    <property type="match status" value="1"/>
</dbReference>
<dbReference type="InterPro" id="IPR013783">
    <property type="entry name" value="Ig-like_fold"/>
</dbReference>
<dbReference type="AlphaFoldDB" id="A0A1D3TX09"/>
<dbReference type="InterPro" id="IPR006101">
    <property type="entry name" value="Glyco_hydro_2"/>
</dbReference>
<feature type="domain" description="Glycoside hydrolase family 2" evidence="8">
    <location>
        <begin position="733"/>
        <end position="833"/>
    </location>
</feature>
<evidence type="ECO:0000259" key="7">
    <source>
        <dbReference type="Pfam" id="PF16355"/>
    </source>
</evidence>
<gene>
    <name evidence="9" type="ORF">SAMN05421730_102710</name>
</gene>
<evidence type="ECO:0000259" key="6">
    <source>
        <dbReference type="Pfam" id="PF02837"/>
    </source>
</evidence>
<dbReference type="InterPro" id="IPR017853">
    <property type="entry name" value="GH"/>
</dbReference>
<evidence type="ECO:0000259" key="4">
    <source>
        <dbReference type="Pfam" id="PF00703"/>
    </source>
</evidence>
<dbReference type="InterPro" id="IPR006102">
    <property type="entry name" value="Ig-like_GH2"/>
</dbReference>
<feature type="domain" description="DUF4982" evidence="7">
    <location>
        <begin position="665"/>
        <end position="718"/>
    </location>
</feature>
<keyword evidence="2" id="KW-0378">Hydrolase</keyword>
<reference evidence="9 10" key="1">
    <citation type="submission" date="2016-09" db="EMBL/GenBank/DDBJ databases">
        <authorList>
            <person name="Capua I."/>
            <person name="De Benedictis P."/>
            <person name="Joannis T."/>
            <person name="Lombin L.H."/>
            <person name="Cattoli G."/>
        </authorList>
    </citation>
    <scope>NUCLEOTIDE SEQUENCE [LARGE SCALE GENOMIC DNA]</scope>
    <source>
        <strain evidence="9 10">GluBS11</strain>
    </source>
</reference>
<dbReference type="Pfam" id="PF00703">
    <property type="entry name" value="Glyco_hydro_2"/>
    <property type="match status" value="1"/>
</dbReference>
<dbReference type="InterPro" id="IPR008979">
    <property type="entry name" value="Galactose-bd-like_sf"/>
</dbReference>
<dbReference type="InterPro" id="IPR006104">
    <property type="entry name" value="Glyco_hydro_2_N"/>
</dbReference>
<accession>A0A1D3TX09</accession>
<dbReference type="GO" id="GO:0004553">
    <property type="term" value="F:hydrolase activity, hydrolyzing O-glycosyl compounds"/>
    <property type="evidence" value="ECO:0007669"/>
    <property type="project" value="InterPro"/>
</dbReference>
<dbReference type="Pfam" id="PF02837">
    <property type="entry name" value="Glyco_hydro_2_N"/>
    <property type="match status" value="1"/>
</dbReference>
<feature type="domain" description="Glycoside hydrolase family 2 immunoglobulin-like beta-sandwich" evidence="4">
    <location>
        <begin position="162"/>
        <end position="267"/>
    </location>
</feature>
<keyword evidence="10" id="KW-1185">Reference proteome</keyword>
<evidence type="ECO:0000313" key="10">
    <source>
        <dbReference type="Proteomes" id="UP000199315"/>
    </source>
</evidence>
<dbReference type="PRINTS" id="PR00132">
    <property type="entry name" value="GLHYDRLASE2"/>
</dbReference>
<dbReference type="SUPFAM" id="SSF49785">
    <property type="entry name" value="Galactose-binding domain-like"/>
    <property type="match status" value="1"/>
</dbReference>
<dbReference type="SUPFAM" id="SSF51445">
    <property type="entry name" value="(Trans)glycosidases"/>
    <property type="match status" value="1"/>
</dbReference>
<dbReference type="InterPro" id="IPR006103">
    <property type="entry name" value="Glyco_hydro_2_cat"/>
</dbReference>
<evidence type="ECO:0000259" key="5">
    <source>
        <dbReference type="Pfam" id="PF02836"/>
    </source>
</evidence>
<dbReference type="OrthoDB" id="9762066at2"/>
<evidence type="ECO:0000259" key="8">
    <source>
        <dbReference type="Pfam" id="PF18565"/>
    </source>
</evidence>
<evidence type="ECO:0000256" key="1">
    <source>
        <dbReference type="ARBA" id="ARBA00007401"/>
    </source>
</evidence>
<dbReference type="GO" id="GO:0005975">
    <property type="term" value="P:carbohydrate metabolic process"/>
    <property type="evidence" value="ECO:0007669"/>
    <property type="project" value="InterPro"/>
</dbReference>
<dbReference type="STRING" id="1619234.SAMN05421730_102710"/>
<dbReference type="Pfam" id="PF02836">
    <property type="entry name" value="Glyco_hydro_2_C"/>
    <property type="match status" value="1"/>
</dbReference>
<sequence>MKKILFNELWEVESGVSDAFAALMAGAKRESVTLPHDAMIQEKRSANCANGNQSGYYPAKSYTYVKKFVVPGEWEKNQILVEFEGVMSKAMVYVNEEYVERHAYGYSQFYVDIKPYLNFGEKNEIKVISINNDKSSRWYSGSGIYRDVNLYIGGMISIVPEQLRITTQDIEEDYAVLTVDTNVKNSDSKGFTGKLQVELLDRAGNVVAQECNKITIPCGQTATSHMRIIVSEPMLWSVENPNLYSCRASILQNEDIQDEAIETFGIRQLKLDARKGLRINGESVKLRGACIHHDNGVIGACTLEKAEEYRVLKLKEAGFNSIRSSHHPMSKAMLRVCDRLGVLVMDELIDMWNVPKNCNDAAFAFRDIWQDEVKRMIEKDYNHPCVILYSVGNEMPEIGRAGGRIQCRTLANCIRQNDPTRFVTSGFNGFLALSGASKEDSREMEQMFMPPGTEIDPQMGNLQEELTPLKTKGVSSEGSEKLNDVMGDIPYEIRDMLHGSQLMTKQIEEVGDELDVIGLNYMPVRHELEHALHPNHVIVGSESYPTEIARLWEIVEKNPHVIGDFTWTGYDYLGEAGIGIYHYDCMPEGQGVYPDRLAYCGDINLNGYRRPVSYLREIVFGLRKEPYIAIERVDRHGYGCLRNHWKYDDALDSWTYPGYESRPAKLKILSPSEEVELFLNGTSLGRKPTGKENEFTATYEITYESGELTAVSYDRGIENARTTLQTADAASQIEVIPSSEEMKADGQDVIILDLYLTDQSGIPNMWEKHDIHISVEGAADLAGLGNANPSSENSYQEKHCETFDGRVIAVLRSNGNQGEIRVSISAEGLDKKKLIFQAL</sequence>
<dbReference type="Gene3D" id="3.20.20.80">
    <property type="entry name" value="Glycosidases"/>
    <property type="match status" value="1"/>
</dbReference>
<organism evidence="9 10">
    <name type="scientific">Anaerobium acetethylicum</name>
    <dbReference type="NCBI Taxonomy" id="1619234"/>
    <lineage>
        <taxon>Bacteria</taxon>
        <taxon>Bacillati</taxon>
        <taxon>Bacillota</taxon>
        <taxon>Clostridia</taxon>
        <taxon>Lachnospirales</taxon>
        <taxon>Lachnospiraceae</taxon>
        <taxon>Anaerobium</taxon>
    </lineage>
</organism>
<dbReference type="RefSeq" id="WP_091236016.1">
    <property type="nucleotide sequence ID" value="NZ_FMKA01000027.1"/>
</dbReference>
<comment type="similarity">
    <text evidence="1">Belongs to the glycosyl hydrolase 2 family.</text>
</comment>
<dbReference type="InterPro" id="IPR036156">
    <property type="entry name" value="Beta-gal/glucu_dom_sf"/>
</dbReference>
<protein>
    <submittedName>
        <fullName evidence="9">Uncharacterized protein</fullName>
    </submittedName>
</protein>
<dbReference type="PANTHER" id="PTHR42732">
    <property type="entry name" value="BETA-GALACTOSIDASE"/>
    <property type="match status" value="1"/>
</dbReference>
<feature type="domain" description="Glycosyl hydrolases family 2 sugar binding" evidence="6">
    <location>
        <begin position="62"/>
        <end position="151"/>
    </location>
</feature>
<feature type="domain" description="Glycoside hydrolase family 2 catalytic" evidence="5">
    <location>
        <begin position="276"/>
        <end position="427"/>
    </location>
</feature>
<dbReference type="SUPFAM" id="SSF49303">
    <property type="entry name" value="beta-Galactosidase/glucuronidase domain"/>
    <property type="match status" value="1"/>
</dbReference>